<dbReference type="SUPFAM" id="SSF118215">
    <property type="entry name" value="Proton glutamate symport protein"/>
    <property type="match status" value="1"/>
</dbReference>
<dbReference type="GO" id="GO:0015501">
    <property type="term" value="F:glutamate:sodium symporter activity"/>
    <property type="evidence" value="ECO:0007669"/>
    <property type="project" value="TreeGrafter"/>
</dbReference>
<feature type="transmembrane region" description="Helical" evidence="7">
    <location>
        <begin position="58"/>
        <end position="76"/>
    </location>
</feature>
<dbReference type="InterPro" id="IPR036458">
    <property type="entry name" value="Na:dicarbo_symporter_sf"/>
</dbReference>
<dbReference type="GO" id="GO:0015175">
    <property type="term" value="F:neutral L-amino acid transmembrane transporter activity"/>
    <property type="evidence" value="ECO:0007669"/>
    <property type="project" value="TreeGrafter"/>
</dbReference>
<accession>A0A915K3V8</accession>
<organism evidence="8 9">
    <name type="scientific">Romanomermis culicivorax</name>
    <name type="common">Nematode worm</name>
    <dbReference type="NCBI Taxonomy" id="13658"/>
    <lineage>
        <taxon>Eukaryota</taxon>
        <taxon>Metazoa</taxon>
        <taxon>Ecdysozoa</taxon>
        <taxon>Nematoda</taxon>
        <taxon>Enoplea</taxon>
        <taxon>Dorylaimia</taxon>
        <taxon>Mermithida</taxon>
        <taxon>Mermithoidea</taxon>
        <taxon>Mermithidae</taxon>
        <taxon>Romanomermis</taxon>
    </lineage>
</organism>
<dbReference type="InterPro" id="IPR001991">
    <property type="entry name" value="Na-dicarboxylate_symporter"/>
</dbReference>
<dbReference type="AlphaFoldDB" id="A0A915K3V8"/>
<dbReference type="Pfam" id="PF00375">
    <property type="entry name" value="SDF"/>
    <property type="match status" value="1"/>
</dbReference>
<keyword evidence="7" id="KW-0769">Symport</keyword>
<dbReference type="PANTHER" id="PTHR11958">
    <property type="entry name" value="SODIUM/DICARBOXYLATE SYMPORTER-RELATED"/>
    <property type="match status" value="1"/>
</dbReference>
<name>A0A915K3V8_ROMCU</name>
<evidence type="ECO:0000256" key="5">
    <source>
        <dbReference type="ARBA" id="ARBA00022989"/>
    </source>
</evidence>
<dbReference type="GO" id="GO:0005886">
    <property type="term" value="C:plasma membrane"/>
    <property type="evidence" value="ECO:0007669"/>
    <property type="project" value="TreeGrafter"/>
</dbReference>
<feature type="transmembrane region" description="Helical" evidence="7">
    <location>
        <begin position="357"/>
        <end position="383"/>
    </location>
</feature>
<keyword evidence="5 7" id="KW-1133">Transmembrane helix</keyword>
<evidence type="ECO:0000256" key="7">
    <source>
        <dbReference type="RuleBase" id="RU361216"/>
    </source>
</evidence>
<dbReference type="GO" id="GO:0005313">
    <property type="term" value="F:L-glutamate transmembrane transporter activity"/>
    <property type="evidence" value="ECO:0007669"/>
    <property type="project" value="TreeGrafter"/>
</dbReference>
<reference evidence="9" key="1">
    <citation type="submission" date="2022-11" db="UniProtKB">
        <authorList>
            <consortium name="WormBaseParasite"/>
        </authorList>
    </citation>
    <scope>IDENTIFICATION</scope>
</reference>
<keyword evidence="8" id="KW-1185">Reference proteome</keyword>
<feature type="transmembrane region" description="Helical" evidence="7">
    <location>
        <begin position="96"/>
        <end position="116"/>
    </location>
</feature>
<feature type="transmembrane region" description="Helical" evidence="7">
    <location>
        <begin position="282"/>
        <end position="308"/>
    </location>
</feature>
<dbReference type="InterPro" id="IPR050746">
    <property type="entry name" value="DAACS"/>
</dbReference>
<feature type="transmembrane region" description="Helical" evidence="7">
    <location>
        <begin position="245"/>
        <end position="270"/>
    </location>
</feature>
<dbReference type="PRINTS" id="PR00173">
    <property type="entry name" value="EDTRNSPORT"/>
</dbReference>
<evidence type="ECO:0000256" key="6">
    <source>
        <dbReference type="ARBA" id="ARBA00023136"/>
    </source>
</evidence>
<evidence type="ECO:0000313" key="9">
    <source>
        <dbReference type="WBParaSite" id="nRc.2.0.1.t33391-RA"/>
    </source>
</evidence>
<feature type="transmembrane region" description="Helical" evidence="7">
    <location>
        <begin position="389"/>
        <end position="408"/>
    </location>
</feature>
<evidence type="ECO:0000256" key="2">
    <source>
        <dbReference type="ARBA" id="ARBA00006148"/>
    </source>
</evidence>
<feature type="transmembrane region" description="Helical" evidence="7">
    <location>
        <begin position="18"/>
        <end position="37"/>
    </location>
</feature>
<comment type="similarity">
    <text evidence="2 7">Belongs to the dicarboxylate/amino acid:cation symporter (DAACS) (TC 2.A.23) family.</text>
</comment>
<keyword evidence="6 7" id="KW-0472">Membrane</keyword>
<evidence type="ECO:0000256" key="1">
    <source>
        <dbReference type="ARBA" id="ARBA00004141"/>
    </source>
</evidence>
<feature type="transmembrane region" description="Helical" evidence="7">
    <location>
        <begin position="420"/>
        <end position="443"/>
    </location>
</feature>
<comment type="subcellular location">
    <subcellularLocation>
        <location evidence="1 7">Membrane</location>
        <topology evidence="1 7">Multi-pass membrane protein</topology>
    </subcellularLocation>
</comment>
<evidence type="ECO:0000313" key="8">
    <source>
        <dbReference type="Proteomes" id="UP000887565"/>
    </source>
</evidence>
<evidence type="ECO:0000256" key="4">
    <source>
        <dbReference type="ARBA" id="ARBA00022692"/>
    </source>
</evidence>
<protein>
    <recommendedName>
        <fullName evidence="7">Amino acid transporter</fullName>
    </recommendedName>
</protein>
<dbReference type="Proteomes" id="UP000887565">
    <property type="component" value="Unplaced"/>
</dbReference>
<sequence>MTLSTTKRPKRSCKPESLLLTATCASVIVGVALGVLIKTSDAQLTSKQHELLRFPGEIFLRMLTLLVIPLMFSSLVNSLANLETKTAGRLAFLGVAYYAMTIALAVSTGIAAVMLIQPGSASPRDRHIADVGKVCKGKGPTEAILDLIRNIFLDNVVEATFKSKSTCLKYTLMENGTSSVITYDNYVNLTTEAQNRVLIESERRETAGMNVLGIIVFALFFGGTLGRVGEPGKPLRKFFNAFEMVIMQLVSMAIWFAPIGIMCLIASEIAKMEDLGGEAKRLGMFVLTVMAGFAFHALITLQVILVFVARRNPFKFTYEVLQALLTAFATASSNATMPLTLKCLEENVKCDKRVTKFLIPLGATVNMNGTALYEAVASIYIAQCLGADLTIGNVIIISFTSVLASVGASGMPHAGMMTMIMVLIAIGLPPAYFALVVPVDWFIDRFRTAINVYDDMIACVIVDKYCKRSLMEEKEDTGGLPMVEGDPYLQKLQKKSGISAEDKLGHNIAINGAPMVGNSKYKISMDV</sequence>
<dbReference type="Gene3D" id="1.10.3860.10">
    <property type="entry name" value="Sodium:dicarboxylate symporter"/>
    <property type="match status" value="1"/>
</dbReference>
<keyword evidence="4 7" id="KW-0812">Transmembrane</keyword>
<evidence type="ECO:0000256" key="3">
    <source>
        <dbReference type="ARBA" id="ARBA00022448"/>
    </source>
</evidence>
<dbReference type="PANTHER" id="PTHR11958:SF105">
    <property type="entry name" value="SODIUM-DEPENDENT EXCITATORY AMINO ACID TRANSPORTER GLT-4-RELATED"/>
    <property type="match status" value="1"/>
</dbReference>
<dbReference type="WBParaSite" id="nRc.2.0.1.t33391-RA">
    <property type="protein sequence ID" value="nRc.2.0.1.t33391-RA"/>
    <property type="gene ID" value="nRc.2.0.1.g33391"/>
</dbReference>
<proteinExistence type="inferred from homology"/>
<feature type="transmembrane region" description="Helical" evidence="7">
    <location>
        <begin position="206"/>
        <end position="225"/>
    </location>
</feature>
<keyword evidence="3 7" id="KW-0813">Transport</keyword>